<dbReference type="GO" id="GO:1902660">
    <property type="term" value="P:negative regulation of glucose mediated signaling pathway"/>
    <property type="evidence" value="ECO:0007669"/>
    <property type="project" value="TreeGrafter"/>
</dbReference>
<keyword evidence="1" id="KW-0114">cAMP</keyword>
<feature type="chain" id="PRO_5003607479" evidence="2">
    <location>
        <begin position="25"/>
        <end position="400"/>
    </location>
</feature>
<feature type="signal peptide" evidence="2">
    <location>
        <begin position="1"/>
        <end position="24"/>
    </location>
</feature>
<dbReference type="GO" id="GO:0047555">
    <property type="term" value="F:3',5'-cyclic-GMP phosphodiesterase activity"/>
    <property type="evidence" value="ECO:0007669"/>
    <property type="project" value="TreeGrafter"/>
</dbReference>
<keyword evidence="1" id="KW-0378">Hydrolase</keyword>
<keyword evidence="2" id="KW-0732">Signal</keyword>
<dbReference type="InterPro" id="IPR036866">
    <property type="entry name" value="RibonucZ/Hydroxyglut_hydro"/>
</dbReference>
<dbReference type="AlphaFoldDB" id="H6V7K6"/>
<gene>
    <name evidence="3" type="primary">PdsA3</name>
</gene>
<dbReference type="Gene3D" id="3.60.15.10">
    <property type="entry name" value="Ribonuclease Z/Hydroxyacylglutathione hydrolase-like"/>
    <property type="match status" value="1"/>
</dbReference>
<dbReference type="SUPFAM" id="SSF56281">
    <property type="entry name" value="Metallo-hydrolase/oxidoreductase"/>
    <property type="match status" value="1"/>
</dbReference>
<sequence length="400" mass="45220">MKDTEGLLFLLLLLSSIELKYVSCRDSSYITIPLGTSGGLDDSDLSSFLLTKKGSNLFITFDAGTIWTGVSKFLANKNYVRSFNIVFPQWATQEDQQIAWFVKNYILAYVIGHPHLDHVAGLVEASPEDYLPSGVLNIHPPIETGLLALLKHIIDPILLDSKQILSKKTIVGLPNTIQAIKDNLFNNLIWPNLPDFGRYDYYTMKEGHSYDLMELVFLNNSDRENLGKNFPNNVEIKPFPTCHNDMMSTAFLLTDKITGDQIVFFSDTGIPSENVIGITCDYLKRIRIIWQSIHINKLKAIFLECSYTNSQPSTQLFGHLRPKDVIPVLAELIDYGIQTTPKTMNLRHVKLVVQHIKPMANQSPTTNFSVRQLIYKELSESNKFLGIQIIIPEQGEPICL</sequence>
<dbReference type="PANTHER" id="PTHR28283:SF1">
    <property type="entry name" value="3',5'-CYCLIC-NUCLEOTIDE PHOSPHODIESTERASE 1"/>
    <property type="match status" value="1"/>
</dbReference>
<evidence type="ECO:0000256" key="2">
    <source>
        <dbReference type="SAM" id="SignalP"/>
    </source>
</evidence>
<dbReference type="CDD" id="cd07735">
    <property type="entry name" value="class_II_PDE_MBL-fold"/>
    <property type="match status" value="1"/>
</dbReference>
<organism evidence="3">
    <name type="scientific">Acytostelium subglobosum</name>
    <name type="common">Slime mold</name>
    <dbReference type="NCBI Taxonomy" id="361139"/>
    <lineage>
        <taxon>Eukaryota</taxon>
        <taxon>Amoebozoa</taxon>
        <taxon>Evosea</taxon>
        <taxon>Eumycetozoa</taxon>
        <taxon>Dictyostelia</taxon>
        <taxon>Acytosteliales</taxon>
        <taxon>Acytosteliaceae</taxon>
        <taxon>Acytostelium</taxon>
    </lineage>
</organism>
<protein>
    <submittedName>
        <fullName evidence="3">3'5' cyclic nucleotide phosphodiesterase</fullName>
    </submittedName>
</protein>
<dbReference type="PIRSF" id="PIRSF000962">
    <property type="entry name" value="Cyc_nuc_PDEase"/>
    <property type="match status" value="1"/>
</dbReference>
<evidence type="ECO:0000313" key="3">
    <source>
        <dbReference type="EMBL" id="AFA53077.1"/>
    </source>
</evidence>
<dbReference type="PANTHER" id="PTHR28283">
    <property type="entry name" value="3',5'-CYCLIC-NUCLEOTIDE PHOSPHODIESTERASE 1"/>
    <property type="match status" value="1"/>
</dbReference>
<dbReference type="InterPro" id="IPR000396">
    <property type="entry name" value="Pdiesterase2"/>
</dbReference>
<reference evidence="3" key="1">
    <citation type="submission" date="2011-09" db="EMBL/GenBank/DDBJ databases">
        <title>Evolution of long distance cAMP wave propagation by recruitment and adaptation of a non-selective phosphodiesterase and a matrix protein.</title>
        <authorList>
            <person name="Schaap P."/>
            <person name="Kawabe Y."/>
        </authorList>
    </citation>
    <scope>NUCLEOTIDE SEQUENCE</scope>
    <source>
        <strain evidence="3">LB1</strain>
    </source>
</reference>
<name>H6V7K6_ACYSU</name>
<dbReference type="PRINTS" id="PR00388">
    <property type="entry name" value="PDIESTERASE2"/>
</dbReference>
<evidence type="ECO:0000256" key="1">
    <source>
        <dbReference type="PIRNR" id="PIRNR000962"/>
    </source>
</evidence>
<dbReference type="GO" id="GO:0004115">
    <property type="term" value="F:3',5'-cyclic-AMP phosphodiesterase activity"/>
    <property type="evidence" value="ECO:0007669"/>
    <property type="project" value="UniProtKB-UniRule"/>
</dbReference>
<dbReference type="EMBL" id="JN802184">
    <property type="protein sequence ID" value="AFA53077.1"/>
    <property type="molecule type" value="Genomic_DNA"/>
</dbReference>
<proteinExistence type="inferred from homology"/>
<accession>H6V7K6</accession>
<comment type="similarity">
    <text evidence="1">Belongs to the cyclic nucleotide phosphodiesterase class-II family.</text>
</comment>
<dbReference type="Pfam" id="PF02112">
    <property type="entry name" value="PDEase_II"/>
    <property type="match status" value="1"/>
</dbReference>
<dbReference type="GO" id="GO:0006198">
    <property type="term" value="P:cAMP catabolic process"/>
    <property type="evidence" value="ECO:0007669"/>
    <property type="project" value="UniProtKB-UniRule"/>
</dbReference>